<evidence type="ECO:0000259" key="3">
    <source>
        <dbReference type="PROSITE" id="PS50977"/>
    </source>
</evidence>
<keyword evidence="5" id="KW-1185">Reference proteome</keyword>
<dbReference type="Proteomes" id="UP000193866">
    <property type="component" value="Unassembled WGS sequence"/>
</dbReference>
<evidence type="ECO:0000313" key="5">
    <source>
        <dbReference type="Proteomes" id="UP000193866"/>
    </source>
</evidence>
<dbReference type="GO" id="GO:0003700">
    <property type="term" value="F:DNA-binding transcription factor activity"/>
    <property type="evidence" value="ECO:0007669"/>
    <property type="project" value="TreeGrafter"/>
</dbReference>
<dbReference type="InterPro" id="IPR050109">
    <property type="entry name" value="HTH-type_TetR-like_transc_reg"/>
</dbReference>
<keyword evidence="1 2" id="KW-0238">DNA-binding</keyword>
<dbReference type="Pfam" id="PF00440">
    <property type="entry name" value="TetR_N"/>
    <property type="match status" value="1"/>
</dbReference>
<dbReference type="AlphaFoldDB" id="A0A1X1Y622"/>
<dbReference type="InterPro" id="IPR001647">
    <property type="entry name" value="HTH_TetR"/>
</dbReference>
<protein>
    <submittedName>
        <fullName evidence="4">TetR family transcriptional regulator</fullName>
    </submittedName>
</protein>
<proteinExistence type="predicted"/>
<feature type="DNA-binding region" description="H-T-H motif" evidence="2">
    <location>
        <begin position="31"/>
        <end position="50"/>
    </location>
</feature>
<dbReference type="OrthoDB" id="2356263at2"/>
<dbReference type="PANTHER" id="PTHR30055">
    <property type="entry name" value="HTH-TYPE TRANSCRIPTIONAL REGULATOR RUTR"/>
    <property type="match status" value="1"/>
</dbReference>
<dbReference type="SUPFAM" id="SSF48498">
    <property type="entry name" value="Tetracyclin repressor-like, C-terminal domain"/>
    <property type="match status" value="1"/>
</dbReference>
<dbReference type="RefSeq" id="WP_085267054.1">
    <property type="nucleotide sequence ID" value="NZ_JACKVG010000008.1"/>
</dbReference>
<dbReference type="PROSITE" id="PS50977">
    <property type="entry name" value="HTH_TETR_2"/>
    <property type="match status" value="1"/>
</dbReference>
<dbReference type="STRING" id="1108812.AWC16_01445"/>
<accession>A0A1X1Y622</accession>
<dbReference type="InterPro" id="IPR036271">
    <property type="entry name" value="Tet_transcr_reg_TetR-rel_C_sf"/>
</dbReference>
<dbReference type="InterPro" id="IPR023772">
    <property type="entry name" value="DNA-bd_HTH_TetR-type_CS"/>
</dbReference>
<dbReference type="GO" id="GO:0000976">
    <property type="term" value="F:transcription cis-regulatory region binding"/>
    <property type="evidence" value="ECO:0007669"/>
    <property type="project" value="TreeGrafter"/>
</dbReference>
<dbReference type="PROSITE" id="PS01081">
    <property type="entry name" value="HTH_TETR_1"/>
    <property type="match status" value="1"/>
</dbReference>
<dbReference type="SUPFAM" id="SSF46689">
    <property type="entry name" value="Homeodomain-like"/>
    <property type="match status" value="1"/>
</dbReference>
<comment type="caution">
    <text evidence="4">The sequence shown here is derived from an EMBL/GenBank/DDBJ whole genome shotgun (WGS) entry which is preliminary data.</text>
</comment>
<dbReference type="Pfam" id="PF17939">
    <property type="entry name" value="TetR_C_30"/>
    <property type="match status" value="1"/>
</dbReference>
<reference evidence="4 5" key="1">
    <citation type="submission" date="2016-01" db="EMBL/GenBank/DDBJ databases">
        <title>The new phylogeny of the genus Mycobacterium.</title>
        <authorList>
            <person name="Tarcisio F."/>
            <person name="Conor M."/>
            <person name="Antonella G."/>
            <person name="Elisabetta G."/>
            <person name="Giulia F.S."/>
            <person name="Sara T."/>
            <person name="Anna F."/>
            <person name="Clotilde B."/>
            <person name="Roberto B."/>
            <person name="Veronica D.S."/>
            <person name="Fabio R."/>
            <person name="Monica P."/>
            <person name="Olivier J."/>
            <person name="Enrico T."/>
            <person name="Nicola S."/>
        </authorList>
    </citation>
    <scope>NUCLEOTIDE SEQUENCE [LARGE SCALE GENOMIC DNA]</scope>
    <source>
        <strain evidence="4 5">DSM 45394</strain>
    </source>
</reference>
<feature type="domain" description="HTH tetR-type" evidence="3">
    <location>
        <begin position="8"/>
        <end position="68"/>
    </location>
</feature>
<name>A0A1X1Y622_9MYCO</name>
<dbReference type="Gene3D" id="1.10.357.10">
    <property type="entry name" value="Tetracycline Repressor, domain 2"/>
    <property type="match status" value="1"/>
</dbReference>
<sequence length="209" mass="22666">MAVNRQGDATRARLVKAAEKLFAAHGVEAVSVRAVNADAGLGAASVHYHFGSKDDLLAAVLVDLGAAVRDQIRANVDALASAPEPPDTESLVRAVTDPYLQLLTRHRTRGMRWIKIIAQISQQGHPAMRAVDQHVTEAVMAQVRRAFPDADPARIELRWAISIMGFLQALSRADEWSRNGRRLPDAELAAFYEDLVDFVSGGVANLLGP</sequence>
<dbReference type="EMBL" id="LQPG01000059">
    <property type="protein sequence ID" value="ORW06470.1"/>
    <property type="molecule type" value="Genomic_DNA"/>
</dbReference>
<evidence type="ECO:0000256" key="2">
    <source>
        <dbReference type="PROSITE-ProRule" id="PRU00335"/>
    </source>
</evidence>
<dbReference type="PRINTS" id="PR00455">
    <property type="entry name" value="HTHTETR"/>
</dbReference>
<evidence type="ECO:0000313" key="4">
    <source>
        <dbReference type="EMBL" id="ORW06470.1"/>
    </source>
</evidence>
<dbReference type="PANTHER" id="PTHR30055:SF235">
    <property type="entry name" value="TRANSCRIPTIONAL REGULATORY PROTEIN"/>
    <property type="match status" value="1"/>
</dbReference>
<gene>
    <name evidence="4" type="ORF">AWC16_01445</name>
</gene>
<evidence type="ECO:0000256" key="1">
    <source>
        <dbReference type="ARBA" id="ARBA00023125"/>
    </source>
</evidence>
<dbReference type="InterPro" id="IPR009057">
    <property type="entry name" value="Homeodomain-like_sf"/>
</dbReference>
<organism evidence="4 5">
    <name type="scientific">Mycolicibacter longobardus</name>
    <dbReference type="NCBI Taxonomy" id="1108812"/>
    <lineage>
        <taxon>Bacteria</taxon>
        <taxon>Bacillati</taxon>
        <taxon>Actinomycetota</taxon>
        <taxon>Actinomycetes</taxon>
        <taxon>Mycobacteriales</taxon>
        <taxon>Mycobacteriaceae</taxon>
        <taxon>Mycolicibacter</taxon>
    </lineage>
</organism>
<dbReference type="InterPro" id="IPR041586">
    <property type="entry name" value="PsrA_TetR_C"/>
</dbReference>